<protein>
    <submittedName>
        <fullName evidence="7">Outer membrane protein OmpA</fullName>
    </submittedName>
</protein>
<feature type="domain" description="OmpA-like" evidence="6">
    <location>
        <begin position="97"/>
        <end position="214"/>
    </location>
</feature>
<dbReference type="SUPFAM" id="SSF103088">
    <property type="entry name" value="OmpA-like"/>
    <property type="match status" value="1"/>
</dbReference>
<evidence type="ECO:0000313" key="8">
    <source>
        <dbReference type="Proteomes" id="UP000198773"/>
    </source>
</evidence>
<dbReference type="InterPro" id="IPR006665">
    <property type="entry name" value="OmpA-like"/>
</dbReference>
<name>A0A1H4D802_ALKAM</name>
<evidence type="ECO:0000259" key="6">
    <source>
        <dbReference type="PROSITE" id="PS51123"/>
    </source>
</evidence>
<dbReference type="AlphaFoldDB" id="A0A1H4D802"/>
<gene>
    <name evidence="7" type="ORF">SAMN04488051_105119</name>
</gene>
<dbReference type="CDD" id="cd07185">
    <property type="entry name" value="OmpA_C-like"/>
    <property type="match status" value="1"/>
</dbReference>
<evidence type="ECO:0000313" key="7">
    <source>
        <dbReference type="EMBL" id="SEA68895.1"/>
    </source>
</evidence>
<dbReference type="Gene3D" id="3.30.1330.60">
    <property type="entry name" value="OmpA-like domain"/>
    <property type="match status" value="1"/>
</dbReference>
<keyword evidence="5" id="KW-0732">Signal</keyword>
<evidence type="ECO:0000256" key="5">
    <source>
        <dbReference type="SAM" id="SignalP"/>
    </source>
</evidence>
<keyword evidence="2 4" id="KW-0472">Membrane</keyword>
<sequence>MKSKLVMIGVLTGSLSLGGLVGCASTDNQNTTRGAAIGAVAGAIAGKTTANRSNKRMVIGAAVGALAGAAVGSYMDNQEKALREELSGTGVKIHREGDNLRLEIPSQLTFEINRSDIRPQLYPVLNDIARVLANYDKTMLIISGHTDDTGPYDFNMRLSLQRADSVSSYLAAQGVLPVRMETQGFGPTYPMVPNTSEANRALNRRVEIHIEPVTES</sequence>
<dbReference type="PROSITE" id="PS51123">
    <property type="entry name" value="OMPA_2"/>
    <property type="match status" value="1"/>
</dbReference>
<evidence type="ECO:0000256" key="3">
    <source>
        <dbReference type="ARBA" id="ARBA00023237"/>
    </source>
</evidence>
<organism evidence="7 8">
    <name type="scientific">Alkalimonas amylolytica</name>
    <dbReference type="NCBI Taxonomy" id="152573"/>
    <lineage>
        <taxon>Bacteria</taxon>
        <taxon>Pseudomonadati</taxon>
        <taxon>Pseudomonadota</taxon>
        <taxon>Gammaproteobacteria</taxon>
        <taxon>Alkalimonas</taxon>
    </lineage>
</organism>
<proteinExistence type="predicted"/>
<dbReference type="PRINTS" id="PR01021">
    <property type="entry name" value="OMPADOMAIN"/>
</dbReference>
<dbReference type="PROSITE" id="PS51257">
    <property type="entry name" value="PROKAR_LIPOPROTEIN"/>
    <property type="match status" value="1"/>
</dbReference>
<feature type="chain" id="PRO_5011450819" evidence="5">
    <location>
        <begin position="20"/>
        <end position="216"/>
    </location>
</feature>
<comment type="subcellular location">
    <subcellularLocation>
        <location evidence="1">Cell outer membrane</location>
    </subcellularLocation>
</comment>
<evidence type="ECO:0000256" key="4">
    <source>
        <dbReference type="PROSITE-ProRule" id="PRU00473"/>
    </source>
</evidence>
<dbReference type="InterPro" id="IPR027367">
    <property type="entry name" value="Gly-zipper_YMGG"/>
</dbReference>
<evidence type="ECO:0000256" key="2">
    <source>
        <dbReference type="ARBA" id="ARBA00023136"/>
    </source>
</evidence>
<feature type="signal peptide" evidence="5">
    <location>
        <begin position="1"/>
        <end position="19"/>
    </location>
</feature>
<keyword evidence="3" id="KW-0998">Cell outer membrane</keyword>
<reference evidence="7 8" key="1">
    <citation type="submission" date="2016-10" db="EMBL/GenBank/DDBJ databases">
        <authorList>
            <person name="de Groot N.N."/>
        </authorList>
    </citation>
    <scope>NUCLEOTIDE SEQUENCE [LARGE SCALE GENOMIC DNA]</scope>
    <source>
        <strain evidence="7 8">CGMCC 1.3430</strain>
    </source>
</reference>
<dbReference type="Proteomes" id="UP000198773">
    <property type="component" value="Unassembled WGS sequence"/>
</dbReference>
<dbReference type="GO" id="GO:0009279">
    <property type="term" value="C:cell outer membrane"/>
    <property type="evidence" value="ECO:0007669"/>
    <property type="project" value="UniProtKB-SubCell"/>
</dbReference>
<keyword evidence="8" id="KW-1185">Reference proteome</keyword>
<evidence type="ECO:0000256" key="1">
    <source>
        <dbReference type="ARBA" id="ARBA00004442"/>
    </source>
</evidence>
<dbReference type="OrthoDB" id="9782229at2"/>
<dbReference type="InterPro" id="IPR006664">
    <property type="entry name" value="OMP_bac"/>
</dbReference>
<dbReference type="STRING" id="152573.SAMN04488051_105119"/>
<dbReference type="PANTHER" id="PTHR30329">
    <property type="entry name" value="STATOR ELEMENT OF FLAGELLAR MOTOR COMPLEX"/>
    <property type="match status" value="1"/>
</dbReference>
<dbReference type="PANTHER" id="PTHR30329:SF21">
    <property type="entry name" value="LIPOPROTEIN YIAD-RELATED"/>
    <property type="match status" value="1"/>
</dbReference>
<dbReference type="Pfam" id="PF13441">
    <property type="entry name" value="Gly-zipper_YMGG"/>
    <property type="match status" value="1"/>
</dbReference>
<dbReference type="InterPro" id="IPR036737">
    <property type="entry name" value="OmpA-like_sf"/>
</dbReference>
<dbReference type="InterPro" id="IPR050330">
    <property type="entry name" value="Bact_OuterMem_StrucFunc"/>
</dbReference>
<dbReference type="EMBL" id="FNRM01000005">
    <property type="protein sequence ID" value="SEA68895.1"/>
    <property type="molecule type" value="Genomic_DNA"/>
</dbReference>
<accession>A0A1H4D802</accession>
<dbReference type="Pfam" id="PF00691">
    <property type="entry name" value="OmpA"/>
    <property type="match status" value="1"/>
</dbReference>
<dbReference type="RefSeq" id="WP_091342871.1">
    <property type="nucleotide sequence ID" value="NZ_FNRM01000005.1"/>
</dbReference>